<sequence>MKLKAQIKFYLVFAAVLIAVGGNAQNEITVREAIELALERNFQIRIADKNNEIAEKNNTWSEAGAFPTLSVSLTSANGLQDNTKNPFTFTPGMILSQSLQPALSLDWNIFSGMGVIMSKRRLEQLEEQSKGNATVIIETTVSDIIKGYYSAVMHKERLELLRELTAFSREQVKYYELKEEYAGASSLELMQFKNQYLSDSTNLLMQEISYRNALRNLNLLMNLPLDSLLNPTDQLDFILPEINGIEAKRQLVENNNNLKNQMINIRLSEIQTKYQRSFLFPTLTFQGGIQPGFSWIREVKNDLFEAETQTLMYSANLTLRYNVFNNWKSKRAVEVSKIQEEISQLNYDEMKNSLMNSMEGLLEMFEARNRLVAVSSQNIEYAGRVWEIGQERLRLGTINSIELQTLRNSYINARLTHLDNLYNRVEVFFEIFRLTGNIGLYHSQVVE</sequence>
<dbReference type="InterPro" id="IPR003423">
    <property type="entry name" value="OMP_efflux"/>
</dbReference>
<dbReference type="PANTHER" id="PTHR30026">
    <property type="entry name" value="OUTER MEMBRANE PROTEIN TOLC"/>
    <property type="match status" value="1"/>
</dbReference>
<organism evidence="9 10">
    <name type="scientific">Wandonia haliotis</name>
    <dbReference type="NCBI Taxonomy" id="574963"/>
    <lineage>
        <taxon>Bacteria</taxon>
        <taxon>Pseudomonadati</taxon>
        <taxon>Bacteroidota</taxon>
        <taxon>Flavobacteriia</taxon>
        <taxon>Flavobacteriales</taxon>
        <taxon>Crocinitomicaceae</taxon>
        <taxon>Wandonia</taxon>
    </lineage>
</organism>
<comment type="subcellular location">
    <subcellularLocation>
        <location evidence="1">Cell outer membrane</location>
    </subcellularLocation>
</comment>
<comment type="caution">
    <text evidence="9">The sequence shown here is derived from an EMBL/GenBank/DDBJ whole genome shotgun (WGS) entry which is preliminary data.</text>
</comment>
<keyword evidence="6" id="KW-0472">Membrane</keyword>
<dbReference type="InterPro" id="IPR051906">
    <property type="entry name" value="TolC-like"/>
</dbReference>
<name>A0ABP3Y1B5_9FLAO</name>
<keyword evidence="4" id="KW-1134">Transmembrane beta strand</keyword>
<protein>
    <recommendedName>
        <fullName evidence="11">Outer membrane efflux protein</fullName>
    </recommendedName>
</protein>
<keyword evidence="10" id="KW-1185">Reference proteome</keyword>
<accession>A0ABP3Y1B5</accession>
<keyword evidence="7" id="KW-0998">Cell outer membrane</keyword>
<dbReference type="Pfam" id="PF02321">
    <property type="entry name" value="OEP"/>
    <property type="match status" value="1"/>
</dbReference>
<dbReference type="Proteomes" id="UP001501126">
    <property type="component" value="Unassembled WGS sequence"/>
</dbReference>
<evidence type="ECO:0000256" key="4">
    <source>
        <dbReference type="ARBA" id="ARBA00022452"/>
    </source>
</evidence>
<evidence type="ECO:0000256" key="3">
    <source>
        <dbReference type="ARBA" id="ARBA00022448"/>
    </source>
</evidence>
<evidence type="ECO:0000256" key="1">
    <source>
        <dbReference type="ARBA" id="ARBA00004442"/>
    </source>
</evidence>
<proteinExistence type="inferred from homology"/>
<dbReference type="EMBL" id="BAAAFH010000003">
    <property type="protein sequence ID" value="GAA0874552.1"/>
    <property type="molecule type" value="Genomic_DNA"/>
</dbReference>
<dbReference type="SUPFAM" id="SSF56954">
    <property type="entry name" value="Outer membrane efflux proteins (OEP)"/>
    <property type="match status" value="1"/>
</dbReference>
<evidence type="ECO:0000256" key="5">
    <source>
        <dbReference type="ARBA" id="ARBA00022692"/>
    </source>
</evidence>
<keyword evidence="8" id="KW-0732">Signal</keyword>
<evidence type="ECO:0000256" key="2">
    <source>
        <dbReference type="ARBA" id="ARBA00007613"/>
    </source>
</evidence>
<dbReference type="Gene3D" id="1.20.1600.10">
    <property type="entry name" value="Outer membrane efflux proteins (OEP)"/>
    <property type="match status" value="1"/>
</dbReference>
<dbReference type="PANTHER" id="PTHR30026:SF20">
    <property type="entry name" value="OUTER MEMBRANE PROTEIN TOLC"/>
    <property type="match status" value="1"/>
</dbReference>
<evidence type="ECO:0000256" key="6">
    <source>
        <dbReference type="ARBA" id="ARBA00023136"/>
    </source>
</evidence>
<gene>
    <name evidence="9" type="ORF">GCM10009118_09600</name>
</gene>
<feature type="signal peptide" evidence="8">
    <location>
        <begin position="1"/>
        <end position="24"/>
    </location>
</feature>
<keyword evidence="5" id="KW-0812">Transmembrane</keyword>
<reference evidence="10" key="1">
    <citation type="journal article" date="2019" name="Int. J. Syst. Evol. Microbiol.">
        <title>The Global Catalogue of Microorganisms (GCM) 10K type strain sequencing project: providing services to taxonomists for standard genome sequencing and annotation.</title>
        <authorList>
            <consortium name="The Broad Institute Genomics Platform"/>
            <consortium name="The Broad Institute Genome Sequencing Center for Infectious Disease"/>
            <person name="Wu L."/>
            <person name="Ma J."/>
        </authorList>
    </citation>
    <scope>NUCLEOTIDE SEQUENCE [LARGE SCALE GENOMIC DNA]</scope>
    <source>
        <strain evidence="10">JCM 16083</strain>
    </source>
</reference>
<dbReference type="RefSeq" id="WP_343785451.1">
    <property type="nucleotide sequence ID" value="NZ_BAAAFH010000003.1"/>
</dbReference>
<evidence type="ECO:0000256" key="7">
    <source>
        <dbReference type="ARBA" id="ARBA00023237"/>
    </source>
</evidence>
<keyword evidence="3" id="KW-0813">Transport</keyword>
<evidence type="ECO:0008006" key="11">
    <source>
        <dbReference type="Google" id="ProtNLM"/>
    </source>
</evidence>
<comment type="similarity">
    <text evidence="2">Belongs to the outer membrane factor (OMF) (TC 1.B.17) family.</text>
</comment>
<evidence type="ECO:0000313" key="10">
    <source>
        <dbReference type="Proteomes" id="UP001501126"/>
    </source>
</evidence>
<evidence type="ECO:0000256" key="8">
    <source>
        <dbReference type="SAM" id="SignalP"/>
    </source>
</evidence>
<evidence type="ECO:0000313" key="9">
    <source>
        <dbReference type="EMBL" id="GAA0874552.1"/>
    </source>
</evidence>
<feature type="chain" id="PRO_5047363330" description="Outer membrane efflux protein" evidence="8">
    <location>
        <begin position="25"/>
        <end position="447"/>
    </location>
</feature>